<dbReference type="InterPro" id="IPR006624">
    <property type="entry name" value="Beta-propeller_rpt_TECPR"/>
</dbReference>
<dbReference type="GeneTree" id="ENSGT00930000152957"/>
<dbReference type="AlphaFoldDB" id="A0A8C4R0G1"/>
<protein>
    <submittedName>
        <fullName evidence="1">Uncharacterized protein</fullName>
    </submittedName>
</protein>
<keyword evidence="2" id="KW-1185">Reference proteome</keyword>
<dbReference type="SMART" id="SM00706">
    <property type="entry name" value="TECPR"/>
    <property type="match status" value="3"/>
</dbReference>
<evidence type="ECO:0000313" key="1">
    <source>
        <dbReference type="Ensembl" id="ENSEBUP00000022292.1"/>
    </source>
</evidence>
<proteinExistence type="predicted"/>
<dbReference type="OMA" id="ANTIWFR"/>
<dbReference type="Proteomes" id="UP000694388">
    <property type="component" value="Unplaced"/>
</dbReference>
<dbReference type="Pfam" id="PF19193">
    <property type="entry name" value="Tectonin"/>
    <property type="match status" value="1"/>
</dbReference>
<name>A0A8C4R0G1_EPTBU</name>
<sequence length="216" mass="23584">MVDADGGQIFTIKTDNSVHRWCNFKWLPVEGTIKYVNVNGSVIFGLRADGTIMRYLGGTWITASPVFQCNSISVKTKDMMIIVGLDNTVYCGTFSEAHPTNIGGTSQSLLLPLVACGLHDCWGISQTDTLVYVDTNTCTSSGVSYSFGHTFKTLDVGDDGTVYAITHVGELYKSVGVGTSITSWQQLLNSKQFNHISVNGDKLWLITQNGKLMFCE</sequence>
<evidence type="ECO:0000313" key="2">
    <source>
        <dbReference type="Proteomes" id="UP000694388"/>
    </source>
</evidence>
<reference evidence="1" key="2">
    <citation type="submission" date="2025-09" db="UniProtKB">
        <authorList>
            <consortium name="Ensembl"/>
        </authorList>
    </citation>
    <scope>IDENTIFICATION</scope>
</reference>
<reference evidence="1" key="1">
    <citation type="submission" date="2025-08" db="UniProtKB">
        <authorList>
            <consortium name="Ensembl"/>
        </authorList>
    </citation>
    <scope>IDENTIFICATION</scope>
</reference>
<organism evidence="1 2">
    <name type="scientific">Eptatretus burgeri</name>
    <name type="common">Inshore hagfish</name>
    <dbReference type="NCBI Taxonomy" id="7764"/>
    <lineage>
        <taxon>Eukaryota</taxon>
        <taxon>Metazoa</taxon>
        <taxon>Chordata</taxon>
        <taxon>Craniata</taxon>
        <taxon>Vertebrata</taxon>
        <taxon>Cyclostomata</taxon>
        <taxon>Myxini</taxon>
        <taxon>Myxiniformes</taxon>
        <taxon>Myxinidae</taxon>
        <taxon>Eptatretinae</taxon>
        <taxon>Eptatretus</taxon>
    </lineage>
</organism>
<accession>A0A8C4R0G1</accession>
<dbReference type="Ensembl" id="ENSEBUT00000022868.1">
    <property type="protein sequence ID" value="ENSEBUP00000022292.1"/>
    <property type="gene ID" value="ENSEBUG00000013733.1"/>
</dbReference>